<reference evidence="1" key="1">
    <citation type="submission" date="2023-04" db="EMBL/GenBank/DDBJ databases">
        <title>A chromosome-level genome assembly of the parasitoid wasp Eretmocerus hayati.</title>
        <authorList>
            <person name="Zhong Y."/>
            <person name="Liu S."/>
            <person name="Liu Y."/>
        </authorList>
    </citation>
    <scope>NUCLEOTIDE SEQUENCE</scope>
    <source>
        <strain evidence="1">ZJU_SS_LIU_2023</strain>
    </source>
</reference>
<dbReference type="EMBL" id="CM056744">
    <property type="protein sequence ID" value="KAJ8668365.1"/>
    <property type="molecule type" value="Genomic_DNA"/>
</dbReference>
<accession>A0ACC2NB12</accession>
<keyword evidence="2" id="KW-1185">Reference proteome</keyword>
<evidence type="ECO:0000313" key="2">
    <source>
        <dbReference type="Proteomes" id="UP001239111"/>
    </source>
</evidence>
<dbReference type="Proteomes" id="UP001239111">
    <property type="component" value="Chromosome 4"/>
</dbReference>
<evidence type="ECO:0000313" key="1">
    <source>
        <dbReference type="EMBL" id="KAJ8668365.1"/>
    </source>
</evidence>
<gene>
    <name evidence="1" type="ORF">QAD02_010028</name>
</gene>
<sequence length="623" mass="72582">MKVTFILLSISILVPQCTVLQLECDSCSVMESKCSDTEYNVIAHILEDIKFYQILFFLHEFKSQEGSMVHCMEMDSIVKNISTSNSVMFIESSELKTENKIRSYQKIFKNPRHGTLFITVADIRFTTLEEAMILFKNDLDLLISISKSTRPQYLLMIRTESGLHENSSREILKYAWRKKFLDFTILQFVSNCGQCKSCLFYNSYNPYNDSHSQQCNFHGSKIFPNKIMNMYQYPLRISLLHRPPYFNFDENQTGHPVNISGSDFGVWDILSQTLNFSMDFVSPKNIVDYAEPIPEKNFSSLLQLIISDDIDCSGNQIYINLVSTDSVLPVGERGLTTWFDDLIALVPIYQCPTWKIEQNSILILIALTIHVAVIYLVVRILKFNSQKWLPLYIFQIILGNPVSTTPGRWIERIFFFFLYILSQQYSVNIFARLTDSSLNEFDLGPFYTVDDLMKYQITIENHMNYFNMTFDNDDDSLQKLRNQIVVVNNIMDCPERIAKRERVACFIEKSVALGFIAMKENTRRPRMKILNHRFWSSGKGIIYASHSPYVPTFNKIIQRICECGLWMRYSQNDGMFQKSSKSNQFERDQLLSKKITMVWFCGCVLASIAFFSEIIVNYYEKMQ</sequence>
<name>A0ACC2NB12_9HYME</name>
<protein>
    <submittedName>
        <fullName evidence="1">Uncharacterized protein</fullName>
    </submittedName>
</protein>
<proteinExistence type="predicted"/>
<comment type="caution">
    <text evidence="1">The sequence shown here is derived from an EMBL/GenBank/DDBJ whole genome shotgun (WGS) entry which is preliminary data.</text>
</comment>
<organism evidence="1 2">
    <name type="scientific">Eretmocerus hayati</name>
    <dbReference type="NCBI Taxonomy" id="131215"/>
    <lineage>
        <taxon>Eukaryota</taxon>
        <taxon>Metazoa</taxon>
        <taxon>Ecdysozoa</taxon>
        <taxon>Arthropoda</taxon>
        <taxon>Hexapoda</taxon>
        <taxon>Insecta</taxon>
        <taxon>Pterygota</taxon>
        <taxon>Neoptera</taxon>
        <taxon>Endopterygota</taxon>
        <taxon>Hymenoptera</taxon>
        <taxon>Apocrita</taxon>
        <taxon>Proctotrupomorpha</taxon>
        <taxon>Chalcidoidea</taxon>
        <taxon>Aphelinidae</taxon>
        <taxon>Aphelininae</taxon>
        <taxon>Eretmocerus</taxon>
    </lineage>
</organism>